<keyword evidence="2" id="KW-1185">Reference proteome</keyword>
<evidence type="ECO:0000313" key="2">
    <source>
        <dbReference type="Proteomes" id="UP000010729"/>
    </source>
</evidence>
<protein>
    <submittedName>
        <fullName evidence="1">Uncharacterized protein</fullName>
    </submittedName>
</protein>
<evidence type="ECO:0000313" key="1">
    <source>
        <dbReference type="EMBL" id="EMY35753.1"/>
    </source>
</evidence>
<gene>
    <name evidence="1" type="ORF">D477_002633</name>
</gene>
<proteinExistence type="predicted"/>
<organism evidence="1 2">
    <name type="scientific">Arthrobacter crystallopoietes BAB-32</name>
    <dbReference type="NCBI Taxonomy" id="1246476"/>
    <lineage>
        <taxon>Bacteria</taxon>
        <taxon>Bacillati</taxon>
        <taxon>Actinomycetota</taxon>
        <taxon>Actinomycetes</taxon>
        <taxon>Micrococcales</taxon>
        <taxon>Micrococcaceae</taxon>
        <taxon>Crystallibacter</taxon>
    </lineage>
</organism>
<accession>N1VBU6</accession>
<sequence length="69" mass="7597">MKPEVGAKATVEVLGQSVIGEVVRVSETSVWIRLHHPSGTTPTFRYTRRTNGEYRKAGAGQYAAPVLFH</sequence>
<reference evidence="1 2" key="1">
    <citation type="journal article" date="2013" name="Genome Announc.">
        <title>Draft Genome Sequence of Arthrobacter crystallopoietes Strain BAB-32, Revealing Genes for Bioremediation.</title>
        <authorList>
            <person name="Joshi M.N."/>
            <person name="Pandit A.S."/>
            <person name="Sharma A."/>
            <person name="Pandya R.V."/>
            <person name="Desai S.M."/>
            <person name="Saxena A.K."/>
            <person name="Bagatharia S.B."/>
        </authorList>
    </citation>
    <scope>NUCLEOTIDE SEQUENCE [LARGE SCALE GENOMIC DNA]</scope>
    <source>
        <strain evidence="1 2">BAB-32</strain>
    </source>
</reference>
<dbReference type="EMBL" id="ANPE02000063">
    <property type="protein sequence ID" value="EMY35753.1"/>
    <property type="molecule type" value="Genomic_DNA"/>
</dbReference>
<dbReference type="RefSeq" id="WP_005266970.1">
    <property type="nucleotide sequence ID" value="NZ_ANPE02000063.1"/>
</dbReference>
<name>N1VBU6_9MICC</name>
<dbReference type="Proteomes" id="UP000010729">
    <property type="component" value="Unassembled WGS sequence"/>
</dbReference>
<comment type="caution">
    <text evidence="1">The sequence shown here is derived from an EMBL/GenBank/DDBJ whole genome shotgun (WGS) entry which is preliminary data.</text>
</comment>
<dbReference type="AlphaFoldDB" id="N1VBU6"/>